<dbReference type="EMBL" id="AP024702">
    <property type="protein sequence ID" value="BCX48719.1"/>
    <property type="molecule type" value="Genomic_DNA"/>
</dbReference>
<organism evidence="2 3">
    <name type="scientific">Haloferula helveola</name>
    <dbReference type="NCBI Taxonomy" id="490095"/>
    <lineage>
        <taxon>Bacteria</taxon>
        <taxon>Pseudomonadati</taxon>
        <taxon>Verrucomicrobiota</taxon>
        <taxon>Verrucomicrobiia</taxon>
        <taxon>Verrucomicrobiales</taxon>
        <taxon>Verrucomicrobiaceae</taxon>
        <taxon>Haloferula</taxon>
    </lineage>
</organism>
<dbReference type="PANTHER" id="PTHR20883:SF48">
    <property type="entry name" value="ECTOINE DIOXYGENASE"/>
    <property type="match status" value="1"/>
</dbReference>
<evidence type="ECO:0000256" key="1">
    <source>
        <dbReference type="ARBA" id="ARBA00001954"/>
    </source>
</evidence>
<comment type="cofactor">
    <cofactor evidence="1">
        <name>Fe(2+)</name>
        <dbReference type="ChEBI" id="CHEBI:29033"/>
    </cofactor>
</comment>
<keyword evidence="3" id="KW-1185">Reference proteome</keyword>
<gene>
    <name evidence="2" type="ORF">HAHE_26270</name>
</gene>
<dbReference type="InterPro" id="IPR008775">
    <property type="entry name" value="Phytyl_CoA_dOase-like"/>
</dbReference>
<keyword evidence="2" id="KW-0560">Oxidoreductase</keyword>
<dbReference type="GO" id="GO:0051213">
    <property type="term" value="F:dioxygenase activity"/>
    <property type="evidence" value="ECO:0007669"/>
    <property type="project" value="UniProtKB-KW"/>
</dbReference>
<name>A0ABN6H7V4_9BACT</name>
<proteinExistence type="predicted"/>
<dbReference type="SUPFAM" id="SSF51197">
    <property type="entry name" value="Clavaminate synthase-like"/>
    <property type="match status" value="1"/>
</dbReference>
<evidence type="ECO:0000313" key="2">
    <source>
        <dbReference type="EMBL" id="BCX48719.1"/>
    </source>
</evidence>
<dbReference type="Proteomes" id="UP001374893">
    <property type="component" value="Chromosome"/>
</dbReference>
<keyword evidence="2" id="KW-0223">Dioxygenase</keyword>
<dbReference type="RefSeq" id="WP_338685051.1">
    <property type="nucleotide sequence ID" value="NZ_AP024702.1"/>
</dbReference>
<accession>A0ABN6H7V4</accession>
<reference evidence="2 3" key="1">
    <citation type="submission" date="2021-06" db="EMBL/GenBank/DDBJ databases">
        <title>Complete genome of Haloferula helveola possessing various polysaccharide degrading enzymes.</title>
        <authorList>
            <person name="Takami H."/>
            <person name="Huang C."/>
            <person name="Hamasaki K."/>
        </authorList>
    </citation>
    <scope>NUCLEOTIDE SEQUENCE [LARGE SCALE GENOMIC DNA]</scope>
    <source>
        <strain evidence="2 3">CN-1</strain>
    </source>
</reference>
<protein>
    <submittedName>
        <fullName evidence="2">Phytanoyl-CoA dioxygenase</fullName>
    </submittedName>
</protein>
<dbReference type="Gene3D" id="2.60.120.620">
    <property type="entry name" value="q2cbj1_9rhob like domain"/>
    <property type="match status" value="1"/>
</dbReference>
<dbReference type="Pfam" id="PF05721">
    <property type="entry name" value="PhyH"/>
    <property type="match status" value="1"/>
</dbReference>
<sequence length="216" mass="24446">MRDGFQLLRGILPENELEDLREEADTIQKAAGKPCVRRLLAKSDRIRRLARDPRLLGLLPAPMTPVRSILFDKTSEDNWPVAWHQDLTITVSGKREIDGYGPWSRKDEAVHVQPPLEVLERMWTLRIHLDDTPSTNGALQVIPRSHSEGKLDRPSIGRWADKSPFVCECSAGDILLMSPLILHASAKSTAPSRRRILHFEYADPDTLDPRLSFSES</sequence>
<evidence type="ECO:0000313" key="3">
    <source>
        <dbReference type="Proteomes" id="UP001374893"/>
    </source>
</evidence>
<dbReference type="PANTHER" id="PTHR20883">
    <property type="entry name" value="PHYTANOYL-COA DIOXYGENASE DOMAIN CONTAINING 1"/>
    <property type="match status" value="1"/>
</dbReference>